<evidence type="ECO:0000313" key="3">
    <source>
        <dbReference type="Proteomes" id="UP000265768"/>
    </source>
</evidence>
<feature type="compositionally biased region" description="Basic and acidic residues" evidence="1">
    <location>
        <begin position="37"/>
        <end position="47"/>
    </location>
</feature>
<reference evidence="2 3" key="1">
    <citation type="submission" date="2018-09" db="EMBL/GenBank/DDBJ databases">
        <title>YIM 75507 draft genome.</title>
        <authorList>
            <person name="Tang S."/>
            <person name="Feng Y."/>
        </authorList>
    </citation>
    <scope>NUCLEOTIDE SEQUENCE [LARGE SCALE GENOMIC DNA]</scope>
    <source>
        <strain evidence="2 3">YIM 75507</strain>
    </source>
</reference>
<accession>A0A3A4B5F8</accession>
<sequence length="130" mass="13885">MAGETRDPAVQRARRDRGPGVAERGLPVDEQQAPLPRQRDLLRRREQLGPAVVDVQDRAAPPHPALGVAQRPPGRGPGEHAGRDAPPRPARRDQEAGRLAPRAGGDRARRPARHGPSRRVTVGGAGGRTA</sequence>
<organism evidence="2 3">
    <name type="scientific">Bailinhaonella thermotolerans</name>
    <dbReference type="NCBI Taxonomy" id="1070861"/>
    <lineage>
        <taxon>Bacteria</taxon>
        <taxon>Bacillati</taxon>
        <taxon>Actinomycetota</taxon>
        <taxon>Actinomycetes</taxon>
        <taxon>Streptosporangiales</taxon>
        <taxon>Streptosporangiaceae</taxon>
        <taxon>Bailinhaonella</taxon>
    </lineage>
</organism>
<evidence type="ECO:0000256" key="1">
    <source>
        <dbReference type="SAM" id="MobiDB-lite"/>
    </source>
</evidence>
<feature type="compositionally biased region" description="Basic and acidic residues" evidence="1">
    <location>
        <begin position="77"/>
        <end position="96"/>
    </location>
</feature>
<keyword evidence="3" id="KW-1185">Reference proteome</keyword>
<feature type="region of interest" description="Disordered" evidence="1">
    <location>
        <begin position="1"/>
        <end position="130"/>
    </location>
</feature>
<name>A0A3A4B5F8_9ACTN</name>
<comment type="caution">
    <text evidence="2">The sequence shown here is derived from an EMBL/GenBank/DDBJ whole genome shotgun (WGS) entry which is preliminary data.</text>
</comment>
<gene>
    <name evidence="2" type="ORF">D5H75_10795</name>
</gene>
<protein>
    <submittedName>
        <fullName evidence="2">Uncharacterized protein</fullName>
    </submittedName>
</protein>
<evidence type="ECO:0000313" key="2">
    <source>
        <dbReference type="EMBL" id="RJL33291.1"/>
    </source>
</evidence>
<dbReference type="Proteomes" id="UP000265768">
    <property type="component" value="Unassembled WGS sequence"/>
</dbReference>
<dbReference type="AlphaFoldDB" id="A0A3A4B5F8"/>
<proteinExistence type="predicted"/>
<dbReference type="EMBL" id="QZEY01000003">
    <property type="protein sequence ID" value="RJL33291.1"/>
    <property type="molecule type" value="Genomic_DNA"/>
</dbReference>